<accession>A0A318S826</accession>
<dbReference type="EMBL" id="QJSX01000014">
    <property type="protein sequence ID" value="PYE51931.1"/>
    <property type="molecule type" value="Genomic_DNA"/>
</dbReference>
<keyword evidence="3" id="KW-0067">ATP-binding</keyword>
<dbReference type="SUPFAM" id="SSF50891">
    <property type="entry name" value="Cyclophilin-like"/>
    <property type="match status" value="1"/>
</dbReference>
<dbReference type="AlphaFoldDB" id="A0A318S826"/>
<keyword evidence="1" id="KW-0547">Nucleotide-binding</keyword>
<dbReference type="Gene3D" id="2.40.100.10">
    <property type="entry name" value="Cyclophilin-like"/>
    <property type="match status" value="1"/>
</dbReference>
<dbReference type="RefSeq" id="WP_245901078.1">
    <property type="nucleotide sequence ID" value="NZ_QJSX01000014.1"/>
</dbReference>
<evidence type="ECO:0000256" key="1">
    <source>
        <dbReference type="ARBA" id="ARBA00022741"/>
    </source>
</evidence>
<dbReference type="NCBIfam" id="TIGR00724">
    <property type="entry name" value="urea_amlyse_rel"/>
    <property type="match status" value="1"/>
</dbReference>
<protein>
    <submittedName>
        <fullName evidence="5">Antagonist of KipI</fullName>
    </submittedName>
</protein>
<dbReference type="PANTHER" id="PTHR43309:SF3">
    <property type="entry name" value="5-OXOPROLINASE SUBUNIT C"/>
    <property type="match status" value="1"/>
</dbReference>
<reference evidence="5 6" key="1">
    <citation type="submission" date="2018-06" db="EMBL/GenBank/DDBJ databases">
        <title>Genomic Encyclopedia of Type Strains, Phase IV (KMG-IV): sequencing the most valuable type-strain genomes for metagenomic binning, comparative biology and taxonomic classification.</title>
        <authorList>
            <person name="Goeker M."/>
        </authorList>
    </citation>
    <scope>NUCLEOTIDE SEQUENCE [LARGE SCALE GENOMIC DNA]</scope>
    <source>
        <strain evidence="5 6">DSM 18048</strain>
    </source>
</reference>
<dbReference type="GO" id="GO:0005524">
    <property type="term" value="F:ATP binding"/>
    <property type="evidence" value="ECO:0007669"/>
    <property type="project" value="UniProtKB-KW"/>
</dbReference>
<evidence type="ECO:0000259" key="4">
    <source>
        <dbReference type="SMART" id="SM00797"/>
    </source>
</evidence>
<evidence type="ECO:0000256" key="3">
    <source>
        <dbReference type="ARBA" id="ARBA00022840"/>
    </source>
</evidence>
<dbReference type="InterPro" id="IPR003778">
    <property type="entry name" value="CT_A_B"/>
</dbReference>
<proteinExistence type="predicted"/>
<evidence type="ECO:0000256" key="2">
    <source>
        <dbReference type="ARBA" id="ARBA00022801"/>
    </source>
</evidence>
<gene>
    <name evidence="5" type="ORF">DES52_114132</name>
</gene>
<evidence type="ECO:0000313" key="5">
    <source>
        <dbReference type="EMBL" id="PYE51931.1"/>
    </source>
</evidence>
<keyword evidence="2" id="KW-0378">Hydrolase</keyword>
<dbReference type="InterPro" id="IPR052708">
    <property type="entry name" value="PxpC"/>
</dbReference>
<dbReference type="PANTHER" id="PTHR43309">
    <property type="entry name" value="5-OXOPROLINASE SUBUNIT C"/>
    <property type="match status" value="1"/>
</dbReference>
<dbReference type="SMART" id="SM00797">
    <property type="entry name" value="AHS2"/>
    <property type="match status" value="1"/>
</dbReference>
<dbReference type="Proteomes" id="UP000248326">
    <property type="component" value="Unassembled WGS sequence"/>
</dbReference>
<comment type="caution">
    <text evidence="5">The sequence shown here is derived from an EMBL/GenBank/DDBJ whole genome shotgun (WGS) entry which is preliminary data.</text>
</comment>
<name>A0A318S826_9DEIO</name>
<organism evidence="5 6">
    <name type="scientific">Deinococcus yavapaiensis KR-236</name>
    <dbReference type="NCBI Taxonomy" id="694435"/>
    <lineage>
        <taxon>Bacteria</taxon>
        <taxon>Thermotogati</taxon>
        <taxon>Deinococcota</taxon>
        <taxon>Deinococci</taxon>
        <taxon>Deinococcales</taxon>
        <taxon>Deinococcaceae</taxon>
        <taxon>Deinococcus</taxon>
    </lineage>
</organism>
<sequence length="313" mass="33287">MLRVSSPGLLTTVQDLGRPATRHLGVPTGGALDAFSLRVANSLVRNPDGAPALEVTWNGPTLRFERAGVVALAGALPEAWLNDVPVAPYRPLRVEPGDELKIGRVNAGARSYLAVRGGFTGNVVFGSASTELRAGFGGHEGRALRRGDALTWREEPLETPPRLHLHASLRRVVGRATRVRFLPEAPLADLLVESSWRVSATSDRTGLRLDGPSFSSPPAAGPSEPVVPGLLQCPPDGVPIALLADSGTHGGYARFGVVARVDLPRLGQLRPGDAVRFEPVSLDAAVAALREEERVLRGLRRAVEWAYAATSRT</sequence>
<feature type="domain" description="Carboxyltransferase" evidence="4">
    <location>
        <begin position="23"/>
        <end position="295"/>
    </location>
</feature>
<evidence type="ECO:0000313" key="6">
    <source>
        <dbReference type="Proteomes" id="UP000248326"/>
    </source>
</evidence>
<dbReference type="GO" id="GO:0016787">
    <property type="term" value="F:hydrolase activity"/>
    <property type="evidence" value="ECO:0007669"/>
    <property type="project" value="UniProtKB-KW"/>
</dbReference>
<dbReference type="Pfam" id="PF02626">
    <property type="entry name" value="CT_A_B"/>
    <property type="match status" value="1"/>
</dbReference>
<dbReference type="InterPro" id="IPR029000">
    <property type="entry name" value="Cyclophilin-like_dom_sf"/>
</dbReference>
<keyword evidence="6" id="KW-1185">Reference proteome</keyword>